<evidence type="ECO:0000256" key="1">
    <source>
        <dbReference type="SAM" id="MobiDB-lite"/>
    </source>
</evidence>
<name>A0ABQ5AHG8_9ASTR</name>
<sequence length="215" mass="22843">MHIQNDPSFFLTNKTGAPQGEKLGAAPGTKSIRNSTCRGGGMLGKSSGNTSGISRTMGFSARDDVQSGLISSVALVTTNNQRLVSEWNTNDLLVTNNDNMVPCQPIHADYNVKTTEFYGHYIDIENGVLVIQEGLSLGVDVRRRGTRVFIIFSFPVYVHTYLVSQTSTLITSGSSLIPSSSSDLIFSGGGGNDESSAAANSVMHASADGDRGVWC</sequence>
<gene>
    <name evidence="2" type="ORF">Tco_0823290</name>
</gene>
<feature type="compositionally biased region" description="Polar residues" evidence="1">
    <location>
        <begin position="1"/>
        <end position="16"/>
    </location>
</feature>
<evidence type="ECO:0000313" key="2">
    <source>
        <dbReference type="EMBL" id="GJT02121.1"/>
    </source>
</evidence>
<dbReference type="EMBL" id="BQNB010012324">
    <property type="protein sequence ID" value="GJT02121.1"/>
    <property type="molecule type" value="Genomic_DNA"/>
</dbReference>
<keyword evidence="3" id="KW-1185">Reference proteome</keyword>
<reference evidence="2" key="2">
    <citation type="submission" date="2022-01" db="EMBL/GenBank/DDBJ databases">
        <authorList>
            <person name="Yamashiro T."/>
            <person name="Shiraishi A."/>
            <person name="Satake H."/>
            <person name="Nakayama K."/>
        </authorList>
    </citation>
    <scope>NUCLEOTIDE SEQUENCE</scope>
</reference>
<comment type="caution">
    <text evidence="2">The sequence shown here is derived from an EMBL/GenBank/DDBJ whole genome shotgun (WGS) entry which is preliminary data.</text>
</comment>
<proteinExistence type="predicted"/>
<dbReference type="Proteomes" id="UP001151760">
    <property type="component" value="Unassembled WGS sequence"/>
</dbReference>
<feature type="region of interest" description="Disordered" evidence="1">
    <location>
        <begin position="1"/>
        <end position="47"/>
    </location>
</feature>
<reference evidence="2" key="1">
    <citation type="journal article" date="2022" name="Int. J. Mol. Sci.">
        <title>Draft Genome of Tanacetum Coccineum: Genomic Comparison of Closely Related Tanacetum-Family Plants.</title>
        <authorList>
            <person name="Yamashiro T."/>
            <person name="Shiraishi A."/>
            <person name="Nakayama K."/>
            <person name="Satake H."/>
        </authorList>
    </citation>
    <scope>NUCLEOTIDE SEQUENCE</scope>
</reference>
<organism evidence="2 3">
    <name type="scientific">Tanacetum coccineum</name>
    <dbReference type="NCBI Taxonomy" id="301880"/>
    <lineage>
        <taxon>Eukaryota</taxon>
        <taxon>Viridiplantae</taxon>
        <taxon>Streptophyta</taxon>
        <taxon>Embryophyta</taxon>
        <taxon>Tracheophyta</taxon>
        <taxon>Spermatophyta</taxon>
        <taxon>Magnoliopsida</taxon>
        <taxon>eudicotyledons</taxon>
        <taxon>Gunneridae</taxon>
        <taxon>Pentapetalae</taxon>
        <taxon>asterids</taxon>
        <taxon>campanulids</taxon>
        <taxon>Asterales</taxon>
        <taxon>Asteraceae</taxon>
        <taxon>Asteroideae</taxon>
        <taxon>Anthemideae</taxon>
        <taxon>Anthemidinae</taxon>
        <taxon>Tanacetum</taxon>
    </lineage>
</organism>
<accession>A0ABQ5AHG8</accession>
<evidence type="ECO:0000313" key="3">
    <source>
        <dbReference type="Proteomes" id="UP001151760"/>
    </source>
</evidence>
<protein>
    <submittedName>
        <fullName evidence="2">Uncharacterized protein</fullName>
    </submittedName>
</protein>